<gene>
    <name evidence="2" type="ORF">C5F51_20330</name>
</gene>
<accession>A0A2S6A3S7</accession>
<dbReference type="RefSeq" id="WP_104363762.1">
    <property type="nucleotide sequence ID" value="NZ_PSZD01000012.1"/>
</dbReference>
<sequence length="439" mass="48238">MTAALLPLPLRTPIVDGEAIDSWIEALSRRNKTNPREVLHALGIDYPSQTANSLIDFTSPASLRRIEVATGLPPARLDEATTTAVGAAARLRAGGTRYCPVCFIQQPGRWLLIWRLKWSVACLRHRVLLHDLCPGCGTAPRRGLITATQTKIPPGICWNIIDRDHRIRCSTDFSIAPVIAAAPQAVDAQTWIEQLLYDQHHGPDSAHASGVLSDLHAVCSWLLSNDQATMTAVADQINPGRVPLRNDRDSSAGDAALIAATLTRAHEILGPDDNAAVSSIRSLLATSGLAKRIPPPKMRPPIWRSATPRFQNRYLRAADSDLPPTERLRLGTTLVTARLPREQASDRTAMIPQLIWPDWAARLLPAAGHWADLHRAAMSACLLIPGHPERNQAEDIARFNARIRRPSLSIPFYGLNKYPEVHPEWWTRGLQISGDSGSK</sequence>
<feature type="domain" description="TniQ" evidence="1">
    <location>
        <begin position="9"/>
        <end position="129"/>
    </location>
</feature>
<dbReference type="Pfam" id="PF06527">
    <property type="entry name" value="TniQ"/>
    <property type="match status" value="1"/>
</dbReference>
<name>A0A2S6A3S7_9NOCA</name>
<dbReference type="Proteomes" id="UP000238356">
    <property type="component" value="Unassembled WGS sequence"/>
</dbReference>
<protein>
    <recommendedName>
        <fullName evidence="1">TniQ domain-containing protein</fullName>
    </recommendedName>
</protein>
<evidence type="ECO:0000313" key="2">
    <source>
        <dbReference type="EMBL" id="PPJ26493.1"/>
    </source>
</evidence>
<dbReference type="AlphaFoldDB" id="A0A2S6A3S7"/>
<dbReference type="EMBL" id="PSZD01000012">
    <property type="protein sequence ID" value="PPJ26493.1"/>
    <property type="molecule type" value="Genomic_DNA"/>
</dbReference>
<comment type="caution">
    <text evidence="2">The sequence shown here is derived from an EMBL/GenBank/DDBJ whole genome shotgun (WGS) entry which is preliminary data.</text>
</comment>
<proteinExistence type="predicted"/>
<evidence type="ECO:0000259" key="1">
    <source>
        <dbReference type="Pfam" id="PF06527"/>
    </source>
</evidence>
<evidence type="ECO:0000313" key="3">
    <source>
        <dbReference type="Proteomes" id="UP000238356"/>
    </source>
</evidence>
<keyword evidence="3" id="KW-1185">Reference proteome</keyword>
<organism evidence="2 3">
    <name type="scientific">Nocardia nova</name>
    <dbReference type="NCBI Taxonomy" id="37330"/>
    <lineage>
        <taxon>Bacteria</taxon>
        <taxon>Bacillati</taxon>
        <taxon>Actinomycetota</taxon>
        <taxon>Actinomycetes</taxon>
        <taxon>Mycobacteriales</taxon>
        <taxon>Nocardiaceae</taxon>
        <taxon>Nocardia</taxon>
    </lineage>
</organism>
<dbReference type="InterPro" id="IPR009492">
    <property type="entry name" value="TniQ"/>
</dbReference>
<reference evidence="2 3" key="1">
    <citation type="submission" date="2018-02" db="EMBL/GenBank/DDBJ databases">
        <title>8 Nocardia nova and 1 Nocardia cyriacigeorgica strain used for evolution to TMP-SMX.</title>
        <authorList>
            <person name="Mehta H."/>
            <person name="Weng J."/>
            <person name="Shamoo Y."/>
        </authorList>
    </citation>
    <scope>NUCLEOTIDE SEQUENCE [LARGE SCALE GENOMIC DNA]</scope>
    <source>
        <strain evidence="2 3">BAA2227</strain>
    </source>
</reference>